<evidence type="ECO:0000256" key="1">
    <source>
        <dbReference type="ARBA" id="ARBA00023002"/>
    </source>
</evidence>
<organism evidence="4 5">
    <name type="scientific">Natrialba taiwanensis DSM 12281</name>
    <dbReference type="NCBI Taxonomy" id="1230458"/>
    <lineage>
        <taxon>Archaea</taxon>
        <taxon>Methanobacteriati</taxon>
        <taxon>Methanobacteriota</taxon>
        <taxon>Stenosarchaea group</taxon>
        <taxon>Halobacteria</taxon>
        <taxon>Halobacteriales</taxon>
        <taxon>Natrialbaceae</taxon>
        <taxon>Natrialba</taxon>
    </lineage>
</organism>
<dbReference type="STRING" id="1230458.C484_19512"/>
<dbReference type="AlphaFoldDB" id="L9ZGU6"/>
<dbReference type="PATRIC" id="fig|1230458.4.peg.3923"/>
<proteinExistence type="predicted"/>
<sequence length="397" mass="42074">MKGVVIGGGIVGLSSALELADRGVDVTVCEQGSIGTGSTERSAGGIRAQFSSPINVELSRESMRVWNEFTERFGAEIDYRKTGYLFLARSEETAAAFEERVAMQNDRGVPSEILDPSEACEICSGIDPDQFVAATYSPTDGFADPHLALQAYARAVAAAGVDVRTQTPVTDVIRAGDRDRGDGTGGARVTGVETPDGRLEADIVVNAAGPWAREIAAMADVFLPITPKRRQIAVVQPETAVPETDPLTIDLESGSYFRPDRDGDALVGGHFADNDSASDPDGYARSMDFEWSIDALEAAAEWTTYFGPESAVKRGWAGLYAVTPDDTAIVEETVPGFITAAGFSGHGFQHAPATGQLVAELAVDGEASLLGIDALSSDRFEGTDEEKAAERTERNVV</sequence>
<dbReference type="Gene3D" id="3.50.50.60">
    <property type="entry name" value="FAD/NAD(P)-binding domain"/>
    <property type="match status" value="1"/>
</dbReference>
<comment type="caution">
    <text evidence="4">The sequence shown here is derived from an EMBL/GenBank/DDBJ whole genome shotgun (WGS) entry which is preliminary data.</text>
</comment>
<reference evidence="4 5" key="1">
    <citation type="journal article" date="2014" name="PLoS Genet.">
        <title>Phylogenetically driven sequencing of extremely halophilic archaea reveals strategies for static and dynamic osmo-response.</title>
        <authorList>
            <person name="Becker E.A."/>
            <person name="Seitzer P.M."/>
            <person name="Tritt A."/>
            <person name="Larsen D."/>
            <person name="Krusor M."/>
            <person name="Yao A.I."/>
            <person name="Wu D."/>
            <person name="Madern D."/>
            <person name="Eisen J.A."/>
            <person name="Darling A.E."/>
            <person name="Facciotti M.T."/>
        </authorList>
    </citation>
    <scope>NUCLEOTIDE SEQUENCE [LARGE SCALE GENOMIC DNA]</scope>
    <source>
        <strain evidence="4 5">DSM 12281</strain>
    </source>
</reference>
<dbReference type="PANTHER" id="PTHR13847">
    <property type="entry name" value="SARCOSINE DEHYDROGENASE-RELATED"/>
    <property type="match status" value="1"/>
</dbReference>
<evidence type="ECO:0000313" key="4">
    <source>
        <dbReference type="EMBL" id="ELY85539.1"/>
    </source>
</evidence>
<gene>
    <name evidence="4" type="ORF">C484_19512</name>
</gene>
<dbReference type="EMBL" id="AOIL01000067">
    <property type="protein sequence ID" value="ELY85539.1"/>
    <property type="molecule type" value="Genomic_DNA"/>
</dbReference>
<dbReference type="RefSeq" id="WP_006827497.1">
    <property type="nucleotide sequence ID" value="NZ_AOIL01000067.1"/>
</dbReference>
<name>L9ZGU6_9EURY</name>
<evidence type="ECO:0000259" key="3">
    <source>
        <dbReference type="Pfam" id="PF01266"/>
    </source>
</evidence>
<evidence type="ECO:0000313" key="5">
    <source>
        <dbReference type="Proteomes" id="UP000011648"/>
    </source>
</evidence>
<dbReference type="InterPro" id="IPR036188">
    <property type="entry name" value="FAD/NAD-bd_sf"/>
</dbReference>
<evidence type="ECO:0000256" key="2">
    <source>
        <dbReference type="SAM" id="MobiDB-lite"/>
    </source>
</evidence>
<feature type="region of interest" description="Disordered" evidence="2">
    <location>
        <begin position="174"/>
        <end position="193"/>
    </location>
</feature>
<dbReference type="GO" id="GO:0005737">
    <property type="term" value="C:cytoplasm"/>
    <property type="evidence" value="ECO:0007669"/>
    <property type="project" value="TreeGrafter"/>
</dbReference>
<dbReference type="PANTHER" id="PTHR13847:SF287">
    <property type="entry name" value="FAD-DEPENDENT OXIDOREDUCTASE DOMAIN-CONTAINING PROTEIN 1"/>
    <property type="match status" value="1"/>
</dbReference>
<dbReference type="SUPFAM" id="SSF51905">
    <property type="entry name" value="FAD/NAD(P)-binding domain"/>
    <property type="match status" value="1"/>
</dbReference>
<protein>
    <submittedName>
        <fullName evidence="4">FAD dependent oxidoreductase</fullName>
    </submittedName>
</protein>
<dbReference type="GO" id="GO:0016491">
    <property type="term" value="F:oxidoreductase activity"/>
    <property type="evidence" value="ECO:0007669"/>
    <property type="project" value="UniProtKB-KW"/>
</dbReference>
<dbReference type="Gene3D" id="3.30.9.10">
    <property type="entry name" value="D-Amino Acid Oxidase, subunit A, domain 2"/>
    <property type="match status" value="1"/>
</dbReference>
<dbReference type="Proteomes" id="UP000011648">
    <property type="component" value="Unassembled WGS sequence"/>
</dbReference>
<keyword evidence="1" id="KW-0560">Oxidoreductase</keyword>
<dbReference type="OrthoDB" id="168391at2157"/>
<feature type="domain" description="FAD dependent oxidoreductase" evidence="3">
    <location>
        <begin position="4"/>
        <end position="361"/>
    </location>
</feature>
<dbReference type="Pfam" id="PF01266">
    <property type="entry name" value="DAO"/>
    <property type="match status" value="1"/>
</dbReference>
<keyword evidence="5" id="KW-1185">Reference proteome</keyword>
<dbReference type="InterPro" id="IPR006076">
    <property type="entry name" value="FAD-dep_OxRdtase"/>
</dbReference>
<accession>L9ZGU6</accession>